<reference evidence="10 11" key="1">
    <citation type="submission" date="2019-03" db="EMBL/GenBank/DDBJ databases">
        <title>Genomic Encyclopedia of Type Strains, Phase IV (KMG-IV): sequencing the most valuable type-strain genomes for metagenomic binning, comparative biology and taxonomic classification.</title>
        <authorList>
            <person name="Goeker M."/>
        </authorList>
    </citation>
    <scope>NUCLEOTIDE SEQUENCE [LARGE SCALE GENOMIC DNA]</scope>
    <source>
        <strain evidence="10 11">DSM 45707</strain>
    </source>
</reference>
<evidence type="ECO:0000256" key="7">
    <source>
        <dbReference type="ARBA" id="ARBA00022977"/>
    </source>
</evidence>
<evidence type="ECO:0000256" key="4">
    <source>
        <dbReference type="ARBA" id="ARBA00011881"/>
    </source>
</evidence>
<dbReference type="InterPro" id="IPR004305">
    <property type="entry name" value="Thiaminase-2/PQQC"/>
</dbReference>
<accession>A0A4R3LBY8</accession>
<evidence type="ECO:0000256" key="1">
    <source>
        <dbReference type="ARBA" id="ARBA00001881"/>
    </source>
</evidence>
<comment type="catalytic activity">
    <reaction evidence="8">
        <text>thiamine + H2O = 5-(2-hydroxyethyl)-4-methylthiazole + 4-amino-5-hydroxymethyl-2-methylpyrimidine + H(+)</text>
        <dbReference type="Rhea" id="RHEA:17509"/>
        <dbReference type="ChEBI" id="CHEBI:15377"/>
        <dbReference type="ChEBI" id="CHEBI:15378"/>
        <dbReference type="ChEBI" id="CHEBI:16892"/>
        <dbReference type="ChEBI" id="CHEBI:17957"/>
        <dbReference type="ChEBI" id="CHEBI:18385"/>
        <dbReference type="EC" id="3.5.99.2"/>
    </reaction>
</comment>
<evidence type="ECO:0000313" key="10">
    <source>
        <dbReference type="EMBL" id="TCS96818.1"/>
    </source>
</evidence>
<evidence type="ECO:0000256" key="5">
    <source>
        <dbReference type="ARBA" id="ARBA00012684"/>
    </source>
</evidence>
<proteinExistence type="inferred from homology"/>
<dbReference type="InterPro" id="IPR016084">
    <property type="entry name" value="Haem_Oase-like_multi-hlx"/>
</dbReference>
<comment type="caution">
    <text evidence="10">The sequence shown here is derived from an EMBL/GenBank/DDBJ whole genome shotgun (WGS) entry which is preliminary data.</text>
</comment>
<dbReference type="RefSeq" id="WP_165875753.1">
    <property type="nucleotide sequence ID" value="NZ_SMAG01000001.1"/>
</dbReference>
<gene>
    <name evidence="10" type="ORF">EDD58_101460</name>
</gene>
<dbReference type="SUPFAM" id="SSF48613">
    <property type="entry name" value="Heme oxygenase-like"/>
    <property type="match status" value="1"/>
</dbReference>
<evidence type="ECO:0000256" key="3">
    <source>
        <dbReference type="ARBA" id="ARBA00010264"/>
    </source>
</evidence>
<protein>
    <recommendedName>
        <fullName evidence="6">Aminopyrimidine aminohydrolase</fullName>
        <ecNumber evidence="5">3.5.99.2</ecNumber>
    </recommendedName>
</protein>
<evidence type="ECO:0000313" key="11">
    <source>
        <dbReference type="Proteomes" id="UP000294937"/>
    </source>
</evidence>
<evidence type="ECO:0000256" key="6">
    <source>
        <dbReference type="ARBA" id="ARBA00013647"/>
    </source>
</evidence>
<dbReference type="EC" id="3.5.99.2" evidence="5"/>
<evidence type="ECO:0000259" key="9">
    <source>
        <dbReference type="Pfam" id="PF03070"/>
    </source>
</evidence>
<keyword evidence="11" id="KW-1185">Reference proteome</keyword>
<dbReference type="GO" id="GO:0009228">
    <property type="term" value="P:thiamine biosynthetic process"/>
    <property type="evidence" value="ECO:0007669"/>
    <property type="project" value="UniProtKB-KW"/>
</dbReference>
<dbReference type="GO" id="GO:0009229">
    <property type="term" value="P:thiamine diphosphate biosynthetic process"/>
    <property type="evidence" value="ECO:0007669"/>
    <property type="project" value="UniProtKB-UniPathway"/>
</dbReference>
<dbReference type="Gene3D" id="1.20.910.10">
    <property type="entry name" value="Heme oxygenase-like"/>
    <property type="match status" value="1"/>
</dbReference>
<dbReference type="Pfam" id="PF03070">
    <property type="entry name" value="TENA_THI-4"/>
    <property type="match status" value="1"/>
</dbReference>
<sequence length="228" mass="27108">MTKDILLSLNKYENIHIDKLNEHPFFLKLLQGDLPIVTVKRFAVETILFYVNMFDFIVPILSWQDNPERKYFLTECYMRMLKVRPETLESNLAKLNINETELKNIMPLPANTAIKHHMLFLSLNDPTSFLICLKLCFYDCWRIDSVLNSLLQFKQYKEFHNIFDQIFYNFQLIGDPASNFPIEFNSYSKRNGMLALRNLIDTFVLFYDELLQADKEADRIDFSVLYNQ</sequence>
<comment type="catalytic activity">
    <reaction evidence="1">
        <text>4-amino-5-aminomethyl-2-methylpyrimidine + H2O = 4-amino-5-hydroxymethyl-2-methylpyrimidine + NH4(+)</text>
        <dbReference type="Rhea" id="RHEA:31799"/>
        <dbReference type="ChEBI" id="CHEBI:15377"/>
        <dbReference type="ChEBI" id="CHEBI:16892"/>
        <dbReference type="ChEBI" id="CHEBI:28938"/>
        <dbReference type="ChEBI" id="CHEBI:63416"/>
        <dbReference type="EC" id="3.5.99.2"/>
    </reaction>
</comment>
<evidence type="ECO:0000256" key="8">
    <source>
        <dbReference type="ARBA" id="ARBA00048337"/>
    </source>
</evidence>
<dbReference type="GO" id="GO:0050334">
    <property type="term" value="F:thiaminase activity"/>
    <property type="evidence" value="ECO:0007669"/>
    <property type="project" value="UniProtKB-EC"/>
</dbReference>
<dbReference type="Proteomes" id="UP000294937">
    <property type="component" value="Unassembled WGS sequence"/>
</dbReference>
<organism evidence="10 11">
    <name type="scientific">Hazenella coriacea</name>
    <dbReference type="NCBI Taxonomy" id="1179467"/>
    <lineage>
        <taxon>Bacteria</taxon>
        <taxon>Bacillati</taxon>
        <taxon>Bacillota</taxon>
        <taxon>Bacilli</taxon>
        <taxon>Bacillales</taxon>
        <taxon>Thermoactinomycetaceae</taxon>
        <taxon>Hazenella</taxon>
    </lineage>
</organism>
<dbReference type="AlphaFoldDB" id="A0A4R3LBY8"/>
<feature type="domain" description="Thiaminase-2/PQQC" evidence="9">
    <location>
        <begin position="18"/>
        <end position="123"/>
    </location>
</feature>
<comment type="subunit">
    <text evidence="4">Homotetramer.</text>
</comment>
<evidence type="ECO:0000256" key="2">
    <source>
        <dbReference type="ARBA" id="ARBA00004948"/>
    </source>
</evidence>
<dbReference type="EMBL" id="SMAG01000001">
    <property type="protein sequence ID" value="TCS96818.1"/>
    <property type="molecule type" value="Genomic_DNA"/>
</dbReference>
<comment type="similarity">
    <text evidence="3">Belongs to the TenA family.</text>
</comment>
<name>A0A4R3LBY8_9BACL</name>
<keyword evidence="7" id="KW-0784">Thiamine biosynthesis</keyword>
<dbReference type="UniPathway" id="UPA00060"/>
<comment type="pathway">
    <text evidence="2">Cofactor biosynthesis; thiamine diphosphate biosynthesis.</text>
</comment>